<name>A0A2P2PZD2_RHIMU</name>
<protein>
    <submittedName>
        <fullName evidence="1">Uncharacterized protein</fullName>
    </submittedName>
</protein>
<reference evidence="1" key="1">
    <citation type="submission" date="2018-02" db="EMBL/GenBank/DDBJ databases">
        <title>Rhizophora mucronata_Transcriptome.</title>
        <authorList>
            <person name="Meera S.P."/>
            <person name="Sreeshan A."/>
            <person name="Augustine A."/>
        </authorList>
    </citation>
    <scope>NUCLEOTIDE SEQUENCE</scope>
    <source>
        <tissue evidence="1">Leaf</tissue>
    </source>
</reference>
<sequence>MYTGQEQTNFADKDLPELSENQIYVGIYSCNWLIVRNCTVHFMLEVLKLVPNQWNEAILKDFTLIELG</sequence>
<organism evidence="1">
    <name type="scientific">Rhizophora mucronata</name>
    <name type="common">Asiatic mangrove</name>
    <dbReference type="NCBI Taxonomy" id="61149"/>
    <lineage>
        <taxon>Eukaryota</taxon>
        <taxon>Viridiplantae</taxon>
        <taxon>Streptophyta</taxon>
        <taxon>Embryophyta</taxon>
        <taxon>Tracheophyta</taxon>
        <taxon>Spermatophyta</taxon>
        <taxon>Magnoliopsida</taxon>
        <taxon>eudicotyledons</taxon>
        <taxon>Gunneridae</taxon>
        <taxon>Pentapetalae</taxon>
        <taxon>rosids</taxon>
        <taxon>fabids</taxon>
        <taxon>Malpighiales</taxon>
        <taxon>Rhizophoraceae</taxon>
        <taxon>Rhizophora</taxon>
    </lineage>
</organism>
<dbReference type="EMBL" id="GGEC01079590">
    <property type="protein sequence ID" value="MBX60074.1"/>
    <property type="molecule type" value="Transcribed_RNA"/>
</dbReference>
<dbReference type="AlphaFoldDB" id="A0A2P2PZD2"/>
<proteinExistence type="predicted"/>
<accession>A0A2P2PZD2</accession>
<evidence type="ECO:0000313" key="1">
    <source>
        <dbReference type="EMBL" id="MBX60074.1"/>
    </source>
</evidence>